<protein>
    <submittedName>
        <fullName evidence="3">PH domain-containing protein</fullName>
    </submittedName>
</protein>
<keyword evidence="1" id="KW-0812">Transmembrane</keyword>
<keyword evidence="1" id="KW-0472">Membrane</keyword>
<dbReference type="InterPro" id="IPR009589">
    <property type="entry name" value="PH_YyaB-like"/>
</dbReference>
<organism evidence="3 4">
    <name type="scientific">Mucilaginibacter antarcticus</name>
    <dbReference type="NCBI Taxonomy" id="1855725"/>
    <lineage>
        <taxon>Bacteria</taxon>
        <taxon>Pseudomonadati</taxon>
        <taxon>Bacteroidota</taxon>
        <taxon>Sphingobacteriia</taxon>
        <taxon>Sphingobacteriales</taxon>
        <taxon>Sphingobacteriaceae</taxon>
        <taxon>Mucilaginibacter</taxon>
    </lineage>
</organism>
<feature type="domain" description="Uncharacterized protein YyaB-like PH" evidence="2">
    <location>
        <begin position="52"/>
        <end position="125"/>
    </location>
</feature>
<accession>A0ABW5XK14</accession>
<evidence type="ECO:0000259" key="2">
    <source>
        <dbReference type="Pfam" id="PF06713"/>
    </source>
</evidence>
<name>A0ABW5XK14_9SPHI</name>
<evidence type="ECO:0000313" key="3">
    <source>
        <dbReference type="EMBL" id="MFD2863348.1"/>
    </source>
</evidence>
<comment type="caution">
    <text evidence="3">The sequence shown here is derived from an EMBL/GenBank/DDBJ whole genome shotgun (WGS) entry which is preliminary data.</text>
</comment>
<keyword evidence="1" id="KW-1133">Transmembrane helix</keyword>
<keyword evidence="4" id="KW-1185">Reference proteome</keyword>
<proteinExistence type="predicted"/>
<reference evidence="4" key="1">
    <citation type="journal article" date="2019" name="Int. J. Syst. Evol. Microbiol.">
        <title>The Global Catalogue of Microorganisms (GCM) 10K type strain sequencing project: providing services to taxonomists for standard genome sequencing and annotation.</title>
        <authorList>
            <consortium name="The Broad Institute Genomics Platform"/>
            <consortium name="The Broad Institute Genome Sequencing Center for Infectious Disease"/>
            <person name="Wu L."/>
            <person name="Ma J."/>
        </authorList>
    </citation>
    <scope>NUCLEOTIDE SEQUENCE [LARGE SCALE GENOMIC DNA]</scope>
    <source>
        <strain evidence="4">KCTC 52232</strain>
    </source>
</reference>
<gene>
    <name evidence="3" type="ORF">ACFSYC_01495</name>
</gene>
<evidence type="ECO:0000313" key="4">
    <source>
        <dbReference type="Proteomes" id="UP001597601"/>
    </source>
</evidence>
<dbReference type="Proteomes" id="UP001597601">
    <property type="component" value="Unassembled WGS sequence"/>
</dbReference>
<dbReference type="RefSeq" id="WP_377122783.1">
    <property type="nucleotide sequence ID" value="NZ_JBHUON010000001.1"/>
</dbReference>
<evidence type="ECO:0000256" key="1">
    <source>
        <dbReference type="SAM" id="Phobius"/>
    </source>
</evidence>
<feature type="transmembrane region" description="Helical" evidence="1">
    <location>
        <begin position="34"/>
        <end position="56"/>
    </location>
</feature>
<dbReference type="Pfam" id="PF06713">
    <property type="entry name" value="bPH_4"/>
    <property type="match status" value="1"/>
</dbReference>
<feature type="transmembrane region" description="Helical" evidence="1">
    <location>
        <begin position="7"/>
        <end position="28"/>
    </location>
</feature>
<dbReference type="EMBL" id="JBHUON010000001">
    <property type="protein sequence ID" value="MFD2863348.1"/>
    <property type="molecule type" value="Genomic_DNA"/>
</dbReference>
<sequence length="136" mass="15249">MVYRKKTGLTISAPVLALFVALGITLIIDGKWPAFLILLSISGFMAYLFMNTYYVIADNVLSVHTGFNKIGIDVAAIKYIEDTPTLWSAATFSLGRLEVFYNRYDSVVISPPDKTAFIAHLKTINNNIEVRLKERK</sequence>